<dbReference type="AlphaFoldDB" id="A0A9W8CIV6"/>
<gene>
    <name evidence="8" type="primary">ACTR6</name>
    <name evidence="8" type="ORF">LPJ64_003338</name>
</gene>
<dbReference type="Gene3D" id="3.30.420.40">
    <property type="match status" value="2"/>
</dbReference>
<evidence type="ECO:0000256" key="5">
    <source>
        <dbReference type="ARBA" id="ARBA00025222"/>
    </source>
</evidence>
<dbReference type="FunFam" id="3.90.640.10:FF:000014">
    <property type="entry name" value="Putative actin-related protein 6"/>
    <property type="match status" value="1"/>
</dbReference>
<dbReference type="GO" id="GO:0005634">
    <property type="term" value="C:nucleus"/>
    <property type="evidence" value="ECO:0007669"/>
    <property type="project" value="UniProtKB-ARBA"/>
</dbReference>
<dbReference type="SUPFAM" id="SSF53067">
    <property type="entry name" value="Actin-like ATPase domain"/>
    <property type="match status" value="2"/>
</dbReference>
<evidence type="ECO:0000256" key="7">
    <source>
        <dbReference type="ARBA" id="ARBA00073820"/>
    </source>
</evidence>
<comment type="function">
    <text evidence="5">Component of the SWR1 complex which mediates the ATP-dependent exchange of histone H2A for the H2A variant HZT1 leading to transcriptional regulation of selected genes by chromatin remodeling. Involved in chromosome stability.</text>
</comment>
<dbReference type="InterPro" id="IPR043129">
    <property type="entry name" value="ATPase_NBD"/>
</dbReference>
<organism evidence="8 9">
    <name type="scientific">Coemansia asiatica</name>
    <dbReference type="NCBI Taxonomy" id="1052880"/>
    <lineage>
        <taxon>Eukaryota</taxon>
        <taxon>Fungi</taxon>
        <taxon>Fungi incertae sedis</taxon>
        <taxon>Zoopagomycota</taxon>
        <taxon>Kickxellomycotina</taxon>
        <taxon>Kickxellomycetes</taxon>
        <taxon>Kickxellales</taxon>
        <taxon>Kickxellaceae</taxon>
        <taxon>Coemansia</taxon>
    </lineage>
</organism>
<sequence length="409" mass="46056">MRTLILDNGSFTIKAGYSDIQQPLEIPNTIARTKRTKRVYVGDLIDKSNDLSGLYYRSPFERGYLVHWDAELAVWDRALSDDVLGCQPEETNLLLTEPVFNFRRIQRSMDEMVFEEYGFSSLLRASSTKFAALGSGHTLYGNGKEEEAPECLVVVDVGHSGTYVAPYHRGRMVASAVRRMDVGGRLLTNYLKETVSFRYWDMMDETFIMNAVKERCCFVTQDFYRDLETAHGKGRGRLAVDYVLPDFAHSKTGFVRGQEPRTEELMRDSVQILPLCNERFAVPEALFHPSDVGMDQSGIHQAVFQAVMACDQRLQPAMLANILVVGGSANLPGLRDRLAAEVQALAPAGTVRVAVPEEHKPELSAWMGAQQQLHSASPACTALDQWRVTREKYHELGPDRIIAHFDRFK</sequence>
<dbReference type="CDD" id="cd10210">
    <property type="entry name" value="ASKHA_NBD_Arp6"/>
    <property type="match status" value="1"/>
</dbReference>
<dbReference type="SMART" id="SM00268">
    <property type="entry name" value="ACTIN"/>
    <property type="match status" value="1"/>
</dbReference>
<dbReference type="Proteomes" id="UP001145021">
    <property type="component" value="Unassembled WGS sequence"/>
</dbReference>
<accession>A0A9W8CIV6</accession>
<dbReference type="EMBL" id="JANBOH010000127">
    <property type="protein sequence ID" value="KAJ1645040.1"/>
    <property type="molecule type" value="Genomic_DNA"/>
</dbReference>
<evidence type="ECO:0000256" key="4">
    <source>
        <dbReference type="ARBA" id="ARBA00022490"/>
    </source>
</evidence>
<reference evidence="8" key="1">
    <citation type="submission" date="2022-07" db="EMBL/GenBank/DDBJ databases">
        <title>Phylogenomic reconstructions and comparative analyses of Kickxellomycotina fungi.</title>
        <authorList>
            <person name="Reynolds N.K."/>
            <person name="Stajich J.E."/>
            <person name="Barry K."/>
            <person name="Grigoriev I.V."/>
            <person name="Crous P."/>
            <person name="Smith M.E."/>
        </authorList>
    </citation>
    <scope>NUCLEOTIDE SEQUENCE</scope>
    <source>
        <strain evidence="8">NBRC 105413</strain>
    </source>
</reference>
<dbReference type="Gene3D" id="3.90.640.10">
    <property type="entry name" value="Actin, Chain A, domain 4"/>
    <property type="match status" value="1"/>
</dbReference>
<evidence type="ECO:0000256" key="2">
    <source>
        <dbReference type="ARBA" id="ARBA00005665"/>
    </source>
</evidence>
<dbReference type="InterPro" id="IPR004000">
    <property type="entry name" value="Actin"/>
</dbReference>
<dbReference type="Gene3D" id="2.30.36.70">
    <property type="entry name" value="Actin, Chain A, domain 2"/>
    <property type="match status" value="1"/>
</dbReference>
<evidence type="ECO:0000313" key="9">
    <source>
        <dbReference type="Proteomes" id="UP001145021"/>
    </source>
</evidence>
<protein>
    <recommendedName>
        <fullName evidence="3">Actin-like protein ARP6</fullName>
    </recommendedName>
    <alternativeName>
        <fullName evidence="7">Actin-like protein arp6</fullName>
    </alternativeName>
</protein>
<keyword evidence="9" id="KW-1185">Reference proteome</keyword>
<comment type="similarity">
    <text evidence="2">Belongs to the actin family. ARP6 subfamily.</text>
</comment>
<dbReference type="GO" id="GO:0005737">
    <property type="term" value="C:cytoplasm"/>
    <property type="evidence" value="ECO:0007669"/>
    <property type="project" value="UniProtKB-SubCell"/>
</dbReference>
<keyword evidence="4" id="KW-0963">Cytoplasm</keyword>
<comment type="subcellular location">
    <subcellularLocation>
        <location evidence="1">Cytoplasm</location>
    </subcellularLocation>
</comment>
<dbReference type="PANTHER" id="PTHR11937">
    <property type="entry name" value="ACTIN"/>
    <property type="match status" value="1"/>
</dbReference>
<comment type="caution">
    <text evidence="8">The sequence shown here is derived from an EMBL/GenBank/DDBJ whole genome shotgun (WGS) entry which is preliminary data.</text>
</comment>
<evidence type="ECO:0000256" key="6">
    <source>
        <dbReference type="ARBA" id="ARBA00063309"/>
    </source>
</evidence>
<dbReference type="Pfam" id="PF00022">
    <property type="entry name" value="Actin"/>
    <property type="match status" value="1"/>
</dbReference>
<evidence type="ECO:0000313" key="8">
    <source>
        <dbReference type="EMBL" id="KAJ1645040.1"/>
    </source>
</evidence>
<evidence type="ECO:0000256" key="3">
    <source>
        <dbReference type="ARBA" id="ARBA00018633"/>
    </source>
</evidence>
<comment type="subunit">
    <text evidence="6">Component of the SWR1 chromatin remodeling complex.</text>
</comment>
<evidence type="ECO:0000256" key="1">
    <source>
        <dbReference type="ARBA" id="ARBA00004496"/>
    </source>
</evidence>
<proteinExistence type="inferred from homology"/>
<name>A0A9W8CIV6_9FUNG</name>